<dbReference type="EMBL" id="AJVK01035035">
    <property type="status" value="NOT_ANNOTATED_CDS"/>
    <property type="molecule type" value="Genomic_DNA"/>
</dbReference>
<dbReference type="VEuPathDB" id="VectorBase:PPAI008414"/>
<reference evidence="3" key="1">
    <citation type="submission" date="2022-08" db="UniProtKB">
        <authorList>
            <consortium name="EnsemblMetazoa"/>
        </authorList>
    </citation>
    <scope>IDENTIFICATION</scope>
    <source>
        <strain evidence="3">Israel</strain>
    </source>
</reference>
<accession>A0A1B0DJJ0</accession>
<evidence type="ECO:0000313" key="3">
    <source>
        <dbReference type="EnsemblMetazoa" id="PPAI008414-PA"/>
    </source>
</evidence>
<dbReference type="Gene3D" id="3.40.33.10">
    <property type="entry name" value="CAP"/>
    <property type="match status" value="1"/>
</dbReference>
<evidence type="ECO:0000256" key="1">
    <source>
        <dbReference type="ARBA" id="ARBA00004613"/>
    </source>
</evidence>
<dbReference type="AlphaFoldDB" id="A0A1B0DJJ0"/>
<organism evidence="3 4">
    <name type="scientific">Phlebotomus papatasi</name>
    <name type="common">Sandfly</name>
    <dbReference type="NCBI Taxonomy" id="29031"/>
    <lineage>
        <taxon>Eukaryota</taxon>
        <taxon>Metazoa</taxon>
        <taxon>Ecdysozoa</taxon>
        <taxon>Arthropoda</taxon>
        <taxon>Hexapoda</taxon>
        <taxon>Insecta</taxon>
        <taxon>Pterygota</taxon>
        <taxon>Neoptera</taxon>
        <taxon>Endopterygota</taxon>
        <taxon>Diptera</taxon>
        <taxon>Nematocera</taxon>
        <taxon>Psychodoidea</taxon>
        <taxon>Psychodidae</taxon>
        <taxon>Phlebotomus</taxon>
        <taxon>Phlebotomus</taxon>
    </lineage>
</organism>
<evidence type="ECO:0000256" key="2">
    <source>
        <dbReference type="ARBA" id="ARBA00022525"/>
    </source>
</evidence>
<dbReference type="VEuPathDB" id="VectorBase:PPAPM1_005170"/>
<sequence length="273" mass="31830">MFSINFWIIYVAVFAKSINSISPKDVDWCSVEKKYCKNQNHVGCFDPKTDDKFCPTVKLIDLTQEDKQKLLNRMNENRNRLSAGLLPGIPYQASRMMKVEWSETMEYLSQIELQRCKSSEYCRQVEDTGVDDIVRGYYSIYTDSINETELSFNVIDKYFNGIIASGFKVLQDRIKVLEFKLEVQSGHVQLYELTDDDYNYGVRFADQNLHRMGCAISSMLNYSNETDKRTVKFCCTLQYKYKDDHAIKIGQPCSECNLEGKQNTYQPDVFFEK</sequence>
<name>A0A1B0DJJ0_PHLPP</name>
<evidence type="ECO:0008006" key="5">
    <source>
        <dbReference type="Google" id="ProtNLM"/>
    </source>
</evidence>
<dbReference type="SUPFAM" id="SSF55797">
    <property type="entry name" value="PR-1-like"/>
    <property type="match status" value="1"/>
</dbReference>
<dbReference type="InterPro" id="IPR035940">
    <property type="entry name" value="CAP_sf"/>
</dbReference>
<protein>
    <recommendedName>
        <fullName evidence="5">SCP domain-containing protein</fullName>
    </recommendedName>
</protein>
<keyword evidence="2" id="KW-0964">Secreted</keyword>
<keyword evidence="4" id="KW-1185">Reference proteome</keyword>
<proteinExistence type="predicted"/>
<comment type="subcellular location">
    <subcellularLocation>
        <location evidence="1">Secreted</location>
    </subcellularLocation>
</comment>
<dbReference type="EnsemblMetazoa" id="PPAI008414-RA">
    <property type="protein sequence ID" value="PPAI008414-PA"/>
    <property type="gene ID" value="PPAI008414"/>
</dbReference>
<dbReference type="Proteomes" id="UP000092462">
    <property type="component" value="Unassembled WGS sequence"/>
</dbReference>
<evidence type="ECO:0000313" key="4">
    <source>
        <dbReference type="Proteomes" id="UP000092462"/>
    </source>
</evidence>